<evidence type="ECO:0000256" key="10">
    <source>
        <dbReference type="ARBA" id="ARBA00022989"/>
    </source>
</evidence>
<dbReference type="OrthoDB" id="1483400at2759"/>
<dbReference type="STRING" id="282301.A0A267EE08"/>
<evidence type="ECO:0000256" key="8">
    <source>
        <dbReference type="ARBA" id="ARBA00022679"/>
    </source>
</evidence>
<feature type="transmembrane region" description="Helical" evidence="16">
    <location>
        <begin position="361"/>
        <end position="380"/>
    </location>
</feature>
<dbReference type="EC" id="2.4.1.80" evidence="5"/>
<dbReference type="PANTHER" id="PTHR12726:SF0">
    <property type="entry name" value="CERAMIDE GLUCOSYLTRANSFERASE"/>
    <property type="match status" value="1"/>
</dbReference>
<comment type="similarity">
    <text evidence="4">Belongs to the glycosyltransferase 2 family.</text>
</comment>
<evidence type="ECO:0000313" key="18">
    <source>
        <dbReference type="Proteomes" id="UP000215902"/>
    </source>
</evidence>
<protein>
    <recommendedName>
        <fullName evidence="5">ceramide glucosyltransferase</fullName>
        <ecNumber evidence="5">2.4.1.80</ecNumber>
    </recommendedName>
</protein>
<comment type="pathway">
    <text evidence="2">Lipid metabolism; sphingolipid metabolism.</text>
</comment>
<keyword evidence="10 16" id="KW-1133">Transmembrane helix</keyword>
<dbReference type="EMBL" id="NIVC01002234">
    <property type="protein sequence ID" value="PAA59758.1"/>
    <property type="molecule type" value="Genomic_DNA"/>
</dbReference>
<accession>A0A267EE08</accession>
<dbReference type="SUPFAM" id="SSF53448">
    <property type="entry name" value="Nucleotide-diphospho-sugar transferases"/>
    <property type="match status" value="1"/>
</dbReference>
<evidence type="ECO:0000256" key="5">
    <source>
        <dbReference type="ARBA" id="ARBA00012699"/>
    </source>
</evidence>
<dbReference type="GO" id="GO:0006679">
    <property type="term" value="P:glucosylceramide biosynthetic process"/>
    <property type="evidence" value="ECO:0007669"/>
    <property type="project" value="TreeGrafter"/>
</dbReference>
<dbReference type="Gene3D" id="3.90.550.10">
    <property type="entry name" value="Spore Coat Polysaccharide Biosynthesis Protein SpsA, Chain A"/>
    <property type="match status" value="1"/>
</dbReference>
<dbReference type="Proteomes" id="UP000215902">
    <property type="component" value="Unassembled WGS sequence"/>
</dbReference>
<evidence type="ECO:0000256" key="9">
    <source>
        <dbReference type="ARBA" id="ARBA00022692"/>
    </source>
</evidence>
<evidence type="ECO:0000256" key="1">
    <source>
        <dbReference type="ARBA" id="ARBA00004653"/>
    </source>
</evidence>
<feature type="transmembrane region" description="Helical" evidence="16">
    <location>
        <begin position="12"/>
        <end position="40"/>
    </location>
</feature>
<evidence type="ECO:0000256" key="13">
    <source>
        <dbReference type="ARBA" id="ARBA00023136"/>
    </source>
</evidence>
<feature type="transmembrane region" description="Helical" evidence="16">
    <location>
        <begin position="288"/>
        <end position="313"/>
    </location>
</feature>
<dbReference type="InterPro" id="IPR029044">
    <property type="entry name" value="Nucleotide-diphossugar_trans"/>
</dbReference>
<evidence type="ECO:0000256" key="2">
    <source>
        <dbReference type="ARBA" id="ARBA00004760"/>
    </source>
</evidence>
<evidence type="ECO:0000256" key="15">
    <source>
        <dbReference type="ARBA" id="ARBA00048104"/>
    </source>
</evidence>
<keyword evidence="11" id="KW-0333">Golgi apparatus</keyword>
<keyword evidence="6" id="KW-0444">Lipid biosynthesis</keyword>
<name>A0A267EE08_9PLAT</name>
<dbReference type="Pfam" id="PF13506">
    <property type="entry name" value="Glyco_transf_21"/>
    <property type="match status" value="1"/>
</dbReference>
<dbReference type="UniPathway" id="UPA00222"/>
<evidence type="ECO:0000256" key="12">
    <source>
        <dbReference type="ARBA" id="ARBA00023098"/>
    </source>
</evidence>
<evidence type="ECO:0000256" key="6">
    <source>
        <dbReference type="ARBA" id="ARBA00022516"/>
    </source>
</evidence>
<keyword evidence="12" id="KW-0443">Lipid metabolism</keyword>
<dbReference type="CDD" id="cd02520">
    <property type="entry name" value="Glucosylceramide_synthase"/>
    <property type="match status" value="1"/>
</dbReference>
<dbReference type="GO" id="GO:0008120">
    <property type="term" value="F:ceramide glucosyltransferase activity"/>
    <property type="evidence" value="ECO:0007669"/>
    <property type="project" value="UniProtKB-EC"/>
</dbReference>
<comment type="catalytic activity">
    <reaction evidence="15">
        <text>N-(9Z-octadecenoyl)-sphing-4-enine + UDP-alpha-D-xylose = beta-D-xylosyl-(1&lt;-&gt;1')-N-(9Z-octadecenoyl)-sphing-4-enine + UDP + H(+)</text>
        <dbReference type="Rhea" id="RHEA:70247"/>
        <dbReference type="ChEBI" id="CHEBI:15378"/>
        <dbReference type="ChEBI" id="CHEBI:57632"/>
        <dbReference type="ChEBI" id="CHEBI:58223"/>
        <dbReference type="ChEBI" id="CHEBI:77996"/>
        <dbReference type="ChEBI" id="CHEBI:189081"/>
    </reaction>
    <physiologicalReaction direction="left-to-right" evidence="15">
        <dbReference type="Rhea" id="RHEA:70248"/>
    </physiologicalReaction>
</comment>
<keyword evidence="8" id="KW-0808">Transferase</keyword>
<keyword evidence="7" id="KW-0328">Glycosyltransferase</keyword>
<comment type="catalytic activity">
    <reaction evidence="14">
        <text>UDP-alpha-D-xylose + an N-acylsphing-4-enine = a beta-D-xylosyl-(1&lt;-&gt;1')-N-acylsphing-4-enine + UDP + H(+)</text>
        <dbReference type="Rhea" id="RHEA:70243"/>
        <dbReference type="ChEBI" id="CHEBI:15378"/>
        <dbReference type="ChEBI" id="CHEBI:52639"/>
        <dbReference type="ChEBI" id="CHEBI:57632"/>
        <dbReference type="ChEBI" id="CHEBI:58223"/>
        <dbReference type="ChEBI" id="CHEBI:189068"/>
    </reaction>
    <physiologicalReaction direction="left-to-right" evidence="14">
        <dbReference type="Rhea" id="RHEA:70244"/>
    </physiologicalReaction>
</comment>
<evidence type="ECO:0000256" key="7">
    <source>
        <dbReference type="ARBA" id="ARBA00022676"/>
    </source>
</evidence>
<sequence>MLHSSYLHYAQLAAALFVVAMLAVLLTAYILAIIWARVYFYRRVNFSPDMLEAGLPGVSIIKPLVGIDRNVYANLETFFTLQYPKYELLFCLESDSDSARMVIETLMEKYPAVEARLLCSPILCGVNPKINNMMQGYQTAKHQLVLISDSGVKMRPEALADMVWCINQKDVGLVHQMPFVDQRPGFRSLVHSAYFGCSHAKSYISANCLGITCCTGMSCLFRRQVVDELPGGLAYFGRYLAEDFFLAQHIQSRGYRVSVSHYPALQDGTGEVRLLQRRLIRWAQLRTAMVPHIVLLELIAECLAAGLLGAWALPFLFPSLNPCACFLIHCLTWLLADYAMLRSCMDTAGVDEKPQFGRVEFVCAWLLCVGMTPLNLLVSLSRSEIVWRNRRFRLSWGGATHEVSSQQKLTNASSKPTL</sequence>
<evidence type="ECO:0000313" key="17">
    <source>
        <dbReference type="EMBL" id="PAA59758.1"/>
    </source>
</evidence>
<reference evidence="17 18" key="1">
    <citation type="submission" date="2017-06" db="EMBL/GenBank/DDBJ databases">
        <title>A platform for efficient transgenesis in Macrostomum lignano, a flatworm model organism for stem cell research.</title>
        <authorList>
            <person name="Berezikov E."/>
        </authorList>
    </citation>
    <scope>NUCLEOTIDE SEQUENCE [LARGE SCALE GENOMIC DNA]</scope>
    <source>
        <strain evidence="17">DV1</strain>
        <tissue evidence="17">Whole organism</tissue>
    </source>
</reference>
<dbReference type="InterPro" id="IPR025993">
    <property type="entry name" value="Ceramide_glucosylTrfase"/>
</dbReference>
<dbReference type="FunFam" id="3.90.550.10:FF:000041">
    <property type="entry name" value="UDP-glucose ceramide glucosyltransferase"/>
    <property type="match status" value="1"/>
</dbReference>
<dbReference type="PANTHER" id="PTHR12726">
    <property type="entry name" value="CERAMIDE GLUCOSYLTRANSFERASE"/>
    <property type="match status" value="1"/>
</dbReference>
<dbReference type="AlphaFoldDB" id="A0A267EE08"/>
<evidence type="ECO:0000256" key="14">
    <source>
        <dbReference type="ARBA" id="ARBA00047869"/>
    </source>
</evidence>
<evidence type="ECO:0000256" key="4">
    <source>
        <dbReference type="ARBA" id="ARBA00006739"/>
    </source>
</evidence>
<dbReference type="GO" id="GO:0000139">
    <property type="term" value="C:Golgi membrane"/>
    <property type="evidence" value="ECO:0007669"/>
    <property type="project" value="UniProtKB-SubCell"/>
</dbReference>
<proteinExistence type="inferred from homology"/>
<evidence type="ECO:0000256" key="3">
    <source>
        <dbReference type="ARBA" id="ARBA00004991"/>
    </source>
</evidence>
<organism evidence="17 18">
    <name type="scientific">Macrostomum lignano</name>
    <dbReference type="NCBI Taxonomy" id="282301"/>
    <lineage>
        <taxon>Eukaryota</taxon>
        <taxon>Metazoa</taxon>
        <taxon>Spiralia</taxon>
        <taxon>Lophotrochozoa</taxon>
        <taxon>Platyhelminthes</taxon>
        <taxon>Rhabditophora</taxon>
        <taxon>Macrostomorpha</taxon>
        <taxon>Macrostomida</taxon>
        <taxon>Macrostomidae</taxon>
        <taxon>Macrostomum</taxon>
    </lineage>
</organism>
<evidence type="ECO:0000256" key="16">
    <source>
        <dbReference type="SAM" id="Phobius"/>
    </source>
</evidence>
<evidence type="ECO:0000256" key="11">
    <source>
        <dbReference type="ARBA" id="ARBA00023034"/>
    </source>
</evidence>
<gene>
    <name evidence="17" type="ORF">BOX15_Mlig029434g2</name>
</gene>
<keyword evidence="13 16" id="KW-0472">Membrane</keyword>
<keyword evidence="18" id="KW-1185">Reference proteome</keyword>
<comment type="caution">
    <text evidence="17">The sequence shown here is derived from an EMBL/GenBank/DDBJ whole genome shotgun (WGS) entry which is preliminary data.</text>
</comment>
<keyword evidence="9 16" id="KW-0812">Transmembrane</keyword>
<comment type="pathway">
    <text evidence="3">Sphingolipid metabolism.</text>
</comment>
<comment type="subcellular location">
    <subcellularLocation>
        <location evidence="1">Golgi apparatus membrane</location>
        <topology evidence="1">Multi-pass membrane protein</topology>
    </subcellularLocation>
</comment>